<name>A0ACD3AN31_9AGAR</name>
<evidence type="ECO:0000313" key="2">
    <source>
        <dbReference type="Proteomes" id="UP000308600"/>
    </source>
</evidence>
<dbReference type="Proteomes" id="UP000308600">
    <property type="component" value="Unassembled WGS sequence"/>
</dbReference>
<organism evidence="1 2">
    <name type="scientific">Pluteus cervinus</name>
    <dbReference type="NCBI Taxonomy" id="181527"/>
    <lineage>
        <taxon>Eukaryota</taxon>
        <taxon>Fungi</taxon>
        <taxon>Dikarya</taxon>
        <taxon>Basidiomycota</taxon>
        <taxon>Agaricomycotina</taxon>
        <taxon>Agaricomycetes</taxon>
        <taxon>Agaricomycetidae</taxon>
        <taxon>Agaricales</taxon>
        <taxon>Pluteineae</taxon>
        <taxon>Pluteaceae</taxon>
        <taxon>Pluteus</taxon>
    </lineage>
</organism>
<dbReference type="EMBL" id="ML208385">
    <property type="protein sequence ID" value="TFK67108.1"/>
    <property type="molecule type" value="Genomic_DNA"/>
</dbReference>
<sequence>MAFAFLKSQPAQSPSRRQFGLSSISFLSSSRREQPAFSDDPFHYRKRATRCDIRSCACHSKPTPLHRYLMRPFALREDDEESCDYHSSFLLPDLFLFQVDEDEEGEFDLSDYDSDFDSDDVLPSYYHHQKDETSSAISPTPLPIDTPSSSEIPSRKSPKVLTRVWHVLTVFMCNLTCRQRYRRPKSTAT</sequence>
<proteinExistence type="predicted"/>
<keyword evidence="2" id="KW-1185">Reference proteome</keyword>
<accession>A0ACD3AN31</accession>
<protein>
    <submittedName>
        <fullName evidence="1">Uncharacterized protein</fullName>
    </submittedName>
</protein>
<gene>
    <name evidence="1" type="ORF">BDN72DRAFT_843484</name>
</gene>
<reference evidence="1 2" key="1">
    <citation type="journal article" date="2019" name="Nat. Ecol. Evol.">
        <title>Megaphylogeny resolves global patterns of mushroom evolution.</title>
        <authorList>
            <person name="Varga T."/>
            <person name="Krizsan K."/>
            <person name="Foldi C."/>
            <person name="Dima B."/>
            <person name="Sanchez-Garcia M."/>
            <person name="Sanchez-Ramirez S."/>
            <person name="Szollosi G.J."/>
            <person name="Szarkandi J.G."/>
            <person name="Papp V."/>
            <person name="Albert L."/>
            <person name="Andreopoulos W."/>
            <person name="Angelini C."/>
            <person name="Antonin V."/>
            <person name="Barry K.W."/>
            <person name="Bougher N.L."/>
            <person name="Buchanan P."/>
            <person name="Buyck B."/>
            <person name="Bense V."/>
            <person name="Catcheside P."/>
            <person name="Chovatia M."/>
            <person name="Cooper J."/>
            <person name="Damon W."/>
            <person name="Desjardin D."/>
            <person name="Finy P."/>
            <person name="Geml J."/>
            <person name="Haridas S."/>
            <person name="Hughes K."/>
            <person name="Justo A."/>
            <person name="Karasinski D."/>
            <person name="Kautmanova I."/>
            <person name="Kiss B."/>
            <person name="Kocsube S."/>
            <person name="Kotiranta H."/>
            <person name="LaButti K.M."/>
            <person name="Lechner B.E."/>
            <person name="Liimatainen K."/>
            <person name="Lipzen A."/>
            <person name="Lukacs Z."/>
            <person name="Mihaltcheva S."/>
            <person name="Morgado L.N."/>
            <person name="Niskanen T."/>
            <person name="Noordeloos M.E."/>
            <person name="Ohm R.A."/>
            <person name="Ortiz-Santana B."/>
            <person name="Ovrebo C."/>
            <person name="Racz N."/>
            <person name="Riley R."/>
            <person name="Savchenko A."/>
            <person name="Shiryaev A."/>
            <person name="Soop K."/>
            <person name="Spirin V."/>
            <person name="Szebenyi C."/>
            <person name="Tomsovsky M."/>
            <person name="Tulloss R.E."/>
            <person name="Uehling J."/>
            <person name="Grigoriev I.V."/>
            <person name="Vagvolgyi C."/>
            <person name="Papp T."/>
            <person name="Martin F.M."/>
            <person name="Miettinen O."/>
            <person name="Hibbett D.S."/>
            <person name="Nagy L.G."/>
        </authorList>
    </citation>
    <scope>NUCLEOTIDE SEQUENCE [LARGE SCALE GENOMIC DNA]</scope>
    <source>
        <strain evidence="1 2">NL-1719</strain>
    </source>
</reference>
<evidence type="ECO:0000313" key="1">
    <source>
        <dbReference type="EMBL" id="TFK67108.1"/>
    </source>
</evidence>